<comment type="caution">
    <text evidence="2">The sequence shown here is derived from an EMBL/GenBank/DDBJ whole genome shotgun (WGS) entry which is preliminary data.</text>
</comment>
<organism evidence="2 3">
    <name type="scientific">Caballeronia pedi</name>
    <dbReference type="NCBI Taxonomy" id="1777141"/>
    <lineage>
        <taxon>Bacteria</taxon>
        <taxon>Pseudomonadati</taxon>
        <taxon>Pseudomonadota</taxon>
        <taxon>Betaproteobacteria</taxon>
        <taxon>Burkholderiales</taxon>
        <taxon>Burkholderiaceae</taxon>
        <taxon>Caballeronia</taxon>
    </lineage>
</organism>
<dbReference type="Pfam" id="PF11154">
    <property type="entry name" value="DUF2934"/>
    <property type="match status" value="1"/>
</dbReference>
<feature type="compositionally biased region" description="Polar residues" evidence="1">
    <location>
        <begin position="52"/>
        <end position="61"/>
    </location>
</feature>
<evidence type="ECO:0000256" key="1">
    <source>
        <dbReference type="SAM" id="MobiDB-lite"/>
    </source>
</evidence>
<dbReference type="RefSeq" id="WP_061176610.1">
    <property type="nucleotide sequence ID" value="NZ_FCOE02000013.1"/>
</dbReference>
<keyword evidence="3" id="KW-1185">Reference proteome</keyword>
<feature type="region of interest" description="Disordered" evidence="1">
    <location>
        <begin position="41"/>
        <end position="61"/>
    </location>
</feature>
<sequence length="61" mass="6735">MDVPANEEHIQTLAYRLWEEAGCPDGRSDEFWILAQQQLAKEPGAGDMETRTPGSISASET</sequence>
<proteinExistence type="predicted"/>
<gene>
    <name evidence="2" type="ORF">AWB80_04192</name>
</gene>
<dbReference type="OrthoDB" id="8909820at2"/>
<dbReference type="Proteomes" id="UP000054911">
    <property type="component" value="Unassembled WGS sequence"/>
</dbReference>
<reference evidence="2" key="1">
    <citation type="submission" date="2016-01" db="EMBL/GenBank/DDBJ databases">
        <authorList>
            <person name="Peeters C."/>
        </authorList>
    </citation>
    <scope>NUCLEOTIDE SEQUENCE [LARGE SCALE GENOMIC DNA]</scope>
    <source>
        <strain evidence="2">LMG 29323</strain>
    </source>
</reference>
<dbReference type="AlphaFoldDB" id="A0A158BV51"/>
<name>A0A158BV51_9BURK</name>
<dbReference type="EMBL" id="FCOE02000013">
    <property type="protein sequence ID" value="SAK73945.1"/>
    <property type="molecule type" value="Genomic_DNA"/>
</dbReference>
<dbReference type="InterPro" id="IPR021327">
    <property type="entry name" value="DUF2934"/>
</dbReference>
<evidence type="ECO:0000313" key="2">
    <source>
        <dbReference type="EMBL" id="SAK73945.1"/>
    </source>
</evidence>
<evidence type="ECO:0000313" key="3">
    <source>
        <dbReference type="Proteomes" id="UP000054911"/>
    </source>
</evidence>
<accession>A0A158BV51</accession>
<evidence type="ECO:0008006" key="4">
    <source>
        <dbReference type="Google" id="ProtNLM"/>
    </source>
</evidence>
<protein>
    <recommendedName>
        <fullName evidence="4">DUF2934 domain-containing protein</fullName>
    </recommendedName>
</protein>